<evidence type="ECO:0000313" key="9">
    <source>
        <dbReference type="WBParaSite" id="TREG1_135540.1"/>
    </source>
</evidence>
<reference evidence="9" key="2">
    <citation type="submission" date="2023-11" db="UniProtKB">
        <authorList>
            <consortium name="WormBaseParasite"/>
        </authorList>
    </citation>
    <scope>IDENTIFICATION</scope>
</reference>
<reference evidence="8" key="1">
    <citation type="submission" date="2022-06" db="EMBL/GenBank/DDBJ databases">
        <authorList>
            <person name="Berger JAMES D."/>
            <person name="Berger JAMES D."/>
        </authorList>
    </citation>
    <scope>NUCLEOTIDE SEQUENCE [LARGE SCALE GENOMIC DNA]</scope>
</reference>
<comment type="subcellular location">
    <subcellularLocation>
        <location evidence="1">Nucleus</location>
    </subcellularLocation>
</comment>
<dbReference type="GO" id="GO:0005634">
    <property type="term" value="C:nucleus"/>
    <property type="evidence" value="ECO:0007669"/>
    <property type="project" value="UniProtKB-SubCell"/>
</dbReference>
<keyword evidence="8" id="KW-1185">Reference proteome</keyword>
<evidence type="ECO:0000256" key="4">
    <source>
        <dbReference type="ARBA" id="ARBA00023242"/>
    </source>
</evidence>
<evidence type="ECO:0000256" key="6">
    <source>
        <dbReference type="SAM" id="MobiDB-lite"/>
    </source>
</evidence>
<dbReference type="GO" id="GO:0000978">
    <property type="term" value="F:RNA polymerase II cis-regulatory region sequence-specific DNA binding"/>
    <property type="evidence" value="ECO:0007669"/>
    <property type="project" value="TreeGrafter"/>
</dbReference>
<name>A0AA85J9D2_TRIRE</name>
<dbReference type="Pfam" id="PF00010">
    <property type="entry name" value="HLH"/>
    <property type="match status" value="1"/>
</dbReference>
<dbReference type="InterPro" id="IPR011598">
    <property type="entry name" value="bHLH_dom"/>
</dbReference>
<dbReference type="PANTHER" id="PTHR46117">
    <property type="entry name" value="FI24210P1"/>
    <property type="match status" value="1"/>
</dbReference>
<dbReference type="WBParaSite" id="TREG1_135540.1">
    <property type="protein sequence ID" value="TREG1_135540.1"/>
    <property type="gene ID" value="TREG1_135540"/>
</dbReference>
<dbReference type="InterPro" id="IPR051732">
    <property type="entry name" value="USF"/>
</dbReference>
<feature type="coiled-coil region" evidence="5">
    <location>
        <begin position="898"/>
        <end position="932"/>
    </location>
</feature>
<dbReference type="InterPro" id="IPR036638">
    <property type="entry name" value="HLH_DNA-bd_sf"/>
</dbReference>
<keyword evidence="4" id="KW-0539">Nucleus</keyword>
<feature type="compositionally biased region" description="Low complexity" evidence="6">
    <location>
        <begin position="1137"/>
        <end position="1151"/>
    </location>
</feature>
<keyword evidence="5" id="KW-0175">Coiled coil</keyword>
<evidence type="ECO:0000256" key="1">
    <source>
        <dbReference type="ARBA" id="ARBA00004123"/>
    </source>
</evidence>
<evidence type="ECO:0000259" key="7">
    <source>
        <dbReference type="PROSITE" id="PS50888"/>
    </source>
</evidence>
<feature type="region of interest" description="Disordered" evidence="6">
    <location>
        <begin position="339"/>
        <end position="363"/>
    </location>
</feature>
<dbReference type="PANTHER" id="PTHR46117:SF3">
    <property type="entry name" value="FI24210P1"/>
    <property type="match status" value="1"/>
</dbReference>
<feature type="compositionally biased region" description="Gly residues" evidence="6">
    <location>
        <begin position="350"/>
        <end position="359"/>
    </location>
</feature>
<evidence type="ECO:0000313" key="8">
    <source>
        <dbReference type="Proteomes" id="UP000050795"/>
    </source>
</evidence>
<feature type="region of interest" description="Disordered" evidence="6">
    <location>
        <begin position="1132"/>
        <end position="1163"/>
    </location>
</feature>
<sequence length="1163" mass="122414">MDQCEVYSARGGALEATVTLPRSHGKHKRDQGELMDDAVKLTAMKISRQSPSTSDSMTTATNSETNAMSVLPRLLRTMTNRNPQVTSNGNNRSTIDNNQVSNEELTFSVSTSGPVVNDSDSSSSSSSSFISTPSSSGSSLISFLSPGNLGPVAAMAAVALSTAVTTMSMNDIQESSGLVTLATASSLIEKEWRARAAIANNENGNNAKEHAETTLAVQHHTDLLASTLQANVDRNQQFPLDGSPPLVISALNTSTSQSLLNDSTPVTRAVLNVQSLAAFIRETQKQCSLPSPTTTSLELPLTSVFPLPTETKLTSSCNMRQTASPSSYLLPAPTSSFLVPPSAPQNLPTGTGGAGGCGDAGSIEQSLHSETVPQPLPSAAVVNSSTDSSPLQSTAFISLQPAPGSLISPSDLQQLVASGEFMSSAARQTLLGQSSDGSTRQLYLLVPSDCPVIMPRVSNNQQTMAPILPSTSPLIESIPTNAPILEAISPGVEPDDNCVQMPSESSTSMNTTQPVLTSVSHLATTMLNPMNSSTSTALSTFLAGLEARNQPMHQQQQQQQQIQLGGLPLSTVASPLSCSYNNPSSSSSSSSASSSLSVHTTDSLSASNCAKLRIPLQISGLPIPESSLLSVQPNNVYPIANNATLKSDPDMYTPNGHAYSSLVDEANRFRSYPTYTQQLSQHIPHSSNSTNIRQPILTSSSSTSALSTTSNNAFFHHDTSNSMLINQVCSVPSSGGNSLINSSNHNNNANESLTNGHFQSSISRPNIAPVTTTFAPAIAPKTDTISKSNNNHNSMDECRRNSVTGGGGGTVLNTSGSTSRSEQGKGSTTYLEHLESKDIRRRVSHNEVERRRRDRINTWISELYKLLPPDEQTKSQYQSKGIVLKRVCEYFQNVDSMLKAANSAVEQIRVENTLLRQRVRELQQENQLLSASLQLGAAAAAAHLKNRQPRPGTTTVVNGDEVNNGGVGGVGVGGNAGGLATLVVNKTEDCTVLKDSIERNDYQHHHHQSSSSPMAATVFTVDGNIVASVAAASAGSGGDTTTDYRHFNQTNLASASSSSSSSLNCITSAAQAACFTTSLASINALGGGFNNHVVNASEVNCSNGTSTLSSSSTEIIDQVICPLTLPSLDHMTTTMRSSNSNNNNSNNNASAMMGSDTANNRVS</sequence>
<keyword evidence="3" id="KW-0804">Transcription</keyword>
<evidence type="ECO:0000256" key="3">
    <source>
        <dbReference type="ARBA" id="ARBA00023163"/>
    </source>
</evidence>
<accession>A0AA85J9D2</accession>
<feature type="compositionally biased region" description="Low complexity" evidence="6">
    <location>
        <begin position="118"/>
        <end position="133"/>
    </location>
</feature>
<organism evidence="8 9">
    <name type="scientific">Trichobilharzia regenti</name>
    <name type="common">Nasal bird schistosome</name>
    <dbReference type="NCBI Taxonomy" id="157069"/>
    <lineage>
        <taxon>Eukaryota</taxon>
        <taxon>Metazoa</taxon>
        <taxon>Spiralia</taxon>
        <taxon>Lophotrochozoa</taxon>
        <taxon>Platyhelminthes</taxon>
        <taxon>Trematoda</taxon>
        <taxon>Digenea</taxon>
        <taxon>Strigeidida</taxon>
        <taxon>Schistosomatoidea</taxon>
        <taxon>Schistosomatidae</taxon>
        <taxon>Trichobilharzia</taxon>
    </lineage>
</organism>
<evidence type="ECO:0000256" key="5">
    <source>
        <dbReference type="SAM" id="Coils"/>
    </source>
</evidence>
<keyword evidence="2" id="KW-0805">Transcription regulation</keyword>
<feature type="compositionally biased region" description="Polar residues" evidence="6">
    <location>
        <begin position="783"/>
        <end position="793"/>
    </location>
</feature>
<proteinExistence type="predicted"/>
<dbReference type="AlphaFoldDB" id="A0AA85J9D2"/>
<protein>
    <recommendedName>
        <fullName evidence="7">BHLH domain-containing protein</fullName>
    </recommendedName>
</protein>
<feature type="compositionally biased region" description="Polar residues" evidence="6">
    <location>
        <begin position="820"/>
        <end position="830"/>
    </location>
</feature>
<dbReference type="GO" id="GO:0046983">
    <property type="term" value="F:protein dimerization activity"/>
    <property type="evidence" value="ECO:0007669"/>
    <property type="project" value="InterPro"/>
</dbReference>
<dbReference type="CDD" id="cd11396">
    <property type="entry name" value="bHLHzip_USF"/>
    <property type="match status" value="1"/>
</dbReference>
<dbReference type="SMART" id="SM00353">
    <property type="entry name" value="HLH"/>
    <property type="match status" value="1"/>
</dbReference>
<feature type="domain" description="BHLH" evidence="7">
    <location>
        <begin position="840"/>
        <end position="894"/>
    </location>
</feature>
<feature type="region of interest" description="Disordered" evidence="6">
    <location>
        <begin position="110"/>
        <end position="133"/>
    </location>
</feature>
<dbReference type="SUPFAM" id="SSF47459">
    <property type="entry name" value="HLH, helix-loop-helix DNA-binding domain"/>
    <property type="match status" value="1"/>
</dbReference>
<dbReference type="GO" id="GO:0000981">
    <property type="term" value="F:DNA-binding transcription factor activity, RNA polymerase II-specific"/>
    <property type="evidence" value="ECO:0007669"/>
    <property type="project" value="TreeGrafter"/>
</dbReference>
<dbReference type="Proteomes" id="UP000050795">
    <property type="component" value="Unassembled WGS sequence"/>
</dbReference>
<feature type="region of interest" description="Disordered" evidence="6">
    <location>
        <begin position="782"/>
        <end position="833"/>
    </location>
</feature>
<evidence type="ECO:0000256" key="2">
    <source>
        <dbReference type="ARBA" id="ARBA00023015"/>
    </source>
</evidence>
<dbReference type="PROSITE" id="PS50888">
    <property type="entry name" value="BHLH"/>
    <property type="match status" value="1"/>
</dbReference>
<dbReference type="Gene3D" id="4.10.280.10">
    <property type="entry name" value="Helix-loop-helix DNA-binding domain"/>
    <property type="match status" value="1"/>
</dbReference>